<dbReference type="InParanoid" id="E9E9N6"/>
<dbReference type="Proteomes" id="UP000002499">
    <property type="component" value="Unassembled WGS sequence"/>
</dbReference>
<proteinExistence type="predicted"/>
<evidence type="ECO:0000313" key="2">
    <source>
        <dbReference type="EMBL" id="EFY87349.1"/>
    </source>
</evidence>
<evidence type="ECO:0000313" key="3">
    <source>
        <dbReference type="Proteomes" id="UP000002499"/>
    </source>
</evidence>
<accession>E9E9N6</accession>
<dbReference type="KEGG" id="maw:19250895"/>
<dbReference type="GeneID" id="19250895"/>
<name>E9E9N6_METAQ</name>
<keyword evidence="3" id="KW-1185">Reference proteome</keyword>
<dbReference type="HOGENOM" id="CLU_179513_1_1_1"/>
<organism evidence="3">
    <name type="scientific">Metarhizium acridum (strain CQMa 102)</name>
    <dbReference type="NCBI Taxonomy" id="655827"/>
    <lineage>
        <taxon>Eukaryota</taxon>
        <taxon>Fungi</taxon>
        <taxon>Dikarya</taxon>
        <taxon>Ascomycota</taxon>
        <taxon>Pezizomycotina</taxon>
        <taxon>Sordariomycetes</taxon>
        <taxon>Hypocreomycetidae</taxon>
        <taxon>Hypocreales</taxon>
        <taxon>Clavicipitaceae</taxon>
        <taxon>Metarhizium</taxon>
    </lineage>
</organism>
<dbReference type="PANTHER" id="PTHR38789">
    <property type="entry name" value="REPRESSIBLE PROTEIN GRG1, PUTATIVE (AFU_ORTHOLOGUE AFUA_5G14210)-RELATED"/>
    <property type="match status" value="1"/>
</dbReference>
<dbReference type="OrthoDB" id="10039103at2759"/>
<evidence type="ECO:0000256" key="1">
    <source>
        <dbReference type="SAM" id="MobiDB-lite"/>
    </source>
</evidence>
<feature type="region of interest" description="Disordered" evidence="1">
    <location>
        <begin position="1"/>
        <end position="69"/>
    </location>
</feature>
<gene>
    <name evidence="2" type="ORF">MAC_06584</name>
</gene>
<feature type="compositionally biased region" description="Basic and acidic residues" evidence="1">
    <location>
        <begin position="25"/>
        <end position="35"/>
    </location>
</feature>
<dbReference type="Pfam" id="PF11034">
    <property type="entry name" value="Grg1"/>
    <property type="match status" value="1"/>
</dbReference>
<dbReference type="AlphaFoldDB" id="E9E9N6"/>
<dbReference type="OMA" id="INESGHD"/>
<sequence length="69" mass="7304">MDSLKEGASYVSEQAKKATTGTSKEANKDIAKKSDAPLGERASAAKDAVSDKASEQTHDVKAEVHKQQT</sequence>
<dbReference type="eggNOG" id="ENOG502T5VQ">
    <property type="taxonomic scope" value="Eukaryota"/>
</dbReference>
<protein>
    <submittedName>
        <fullName evidence="2">Glucose repressible protein Grg1</fullName>
    </submittedName>
</protein>
<reference evidence="2 3" key="1">
    <citation type="journal article" date="2011" name="PLoS Genet.">
        <title>Genome sequencing and comparative transcriptomics of the model entomopathogenic fungi Metarhizium anisopliae and M. acridum.</title>
        <authorList>
            <person name="Gao Q."/>
            <person name="Jin K."/>
            <person name="Ying S.H."/>
            <person name="Zhang Y."/>
            <person name="Xiao G."/>
            <person name="Shang Y."/>
            <person name="Duan Z."/>
            <person name="Hu X."/>
            <person name="Xie X.Q."/>
            <person name="Zhou G."/>
            <person name="Peng G."/>
            <person name="Luo Z."/>
            <person name="Huang W."/>
            <person name="Wang B."/>
            <person name="Fang W."/>
            <person name="Wang S."/>
            <person name="Zhong Y."/>
            <person name="Ma L.J."/>
            <person name="St Leger R.J."/>
            <person name="Zhao G.P."/>
            <person name="Pei Y."/>
            <person name="Feng M.G."/>
            <person name="Xia Y."/>
            <person name="Wang C."/>
        </authorList>
    </citation>
    <scope>NUCLEOTIDE SEQUENCE [LARGE SCALE GENOMIC DNA]</scope>
    <source>
        <strain evidence="2 3">CQMa 102</strain>
    </source>
</reference>
<dbReference type="PANTHER" id="PTHR38789:SF1">
    <property type="entry name" value="GLUCOSE-REPRESSIBLE GENE PROTEIN-RELATED"/>
    <property type="match status" value="1"/>
</dbReference>
<feature type="compositionally biased region" description="Basic and acidic residues" evidence="1">
    <location>
        <begin position="48"/>
        <end position="69"/>
    </location>
</feature>
<dbReference type="EMBL" id="GL698528">
    <property type="protein sequence ID" value="EFY87349.1"/>
    <property type="molecule type" value="Genomic_DNA"/>
</dbReference>
<dbReference type="InterPro" id="IPR020100">
    <property type="entry name" value="Glc-repressible_Grg1"/>
</dbReference>